<proteinExistence type="predicted"/>
<dbReference type="AlphaFoldDB" id="A0A0B5X4I4"/>
<protein>
    <submittedName>
        <fullName evidence="1">Uncharacterized protein</fullName>
    </submittedName>
</protein>
<gene>
    <name evidence="1" type="ORF">SAMN02745208_02656</name>
</gene>
<organism evidence="1 2">
    <name type="scientific">Heyndrickxia coagulans DSM 1 = ATCC 7050</name>
    <dbReference type="NCBI Taxonomy" id="1121088"/>
    <lineage>
        <taxon>Bacteria</taxon>
        <taxon>Bacillati</taxon>
        <taxon>Bacillota</taxon>
        <taxon>Bacilli</taxon>
        <taxon>Bacillales</taxon>
        <taxon>Bacillaceae</taxon>
        <taxon>Heyndrickxia</taxon>
    </lineage>
</organism>
<reference evidence="1 2" key="1">
    <citation type="submission" date="2016-11" db="EMBL/GenBank/DDBJ databases">
        <authorList>
            <person name="Varghese N."/>
            <person name="Submissions S."/>
        </authorList>
    </citation>
    <scope>NUCLEOTIDE SEQUENCE [LARGE SCALE GENOMIC DNA]</scope>
    <source>
        <strain evidence="1 2">DSM 1</strain>
    </source>
</reference>
<comment type="caution">
    <text evidence="1">The sequence shown here is derived from an EMBL/GenBank/DDBJ whole genome shotgun (WGS) entry which is preliminary data.</text>
</comment>
<dbReference type="KEGG" id="bcoa:BF29_2552"/>
<dbReference type="HOGENOM" id="CLU_2876322_0_0_9"/>
<dbReference type="KEGG" id="bcoa:BF29_2628"/>
<evidence type="ECO:0000313" key="1">
    <source>
        <dbReference type="EMBL" id="SHF77595.1"/>
    </source>
</evidence>
<accession>A0A0B5X4I4</accession>
<sequence length="63" mass="6508">MSTSVSFSELKFLTDTEGKIVGGVVPTTATSQGDSYYTASGSFSLTLEDFATIGGNCDVTDSL</sequence>
<dbReference type="Proteomes" id="UP000184029">
    <property type="component" value="Unassembled WGS sequence"/>
</dbReference>
<name>A0A0B5X4I4_HEYCO</name>
<dbReference type="EMBL" id="FQUB01000071">
    <property type="protein sequence ID" value="SHF77595.1"/>
    <property type="molecule type" value="Genomic_DNA"/>
</dbReference>
<evidence type="ECO:0000313" key="2">
    <source>
        <dbReference type="Proteomes" id="UP000184029"/>
    </source>
</evidence>